<proteinExistence type="inferred from homology"/>
<dbReference type="GO" id="GO:0034045">
    <property type="term" value="C:phagophore assembly site membrane"/>
    <property type="evidence" value="ECO:0007669"/>
    <property type="project" value="TreeGrafter"/>
</dbReference>
<protein>
    <submittedName>
        <fullName evidence="8">Autophagy protein 5</fullName>
    </submittedName>
</protein>
<feature type="domain" description="Autophagy protein ATG5 UblA" evidence="6">
    <location>
        <begin position="107"/>
        <end position="211"/>
    </location>
</feature>
<sequence>MMYEGAVYTQEHLEELRQCMTLHNFPHASHALTVRHTRPDAQLVVNRSEDIAPPPYSCTQPILHEYTPLQSNSHAEDGRAKQTSNPKIESYVNMVLGDDYEVKRTTWESKVPVEFVLDDASAVTRRRDHSSFVMLPRISYFPLHLSKVLGRLLSNTQTNDDSGSEDVGSDAWLQFNGAPLKWHYPIGVLYDMFVNGNVDEQPPLPWLLTIKLKKFPDELIRCRSKEGMRNVFIQSVKEADHLKHRGSIVQSMTADEHSRLFNSILNAQLKGF</sequence>
<dbReference type="InterPro" id="IPR048940">
    <property type="entry name" value="ATG5_HBR"/>
</dbReference>
<dbReference type="AlphaFoldDB" id="A0A915E5D9"/>
<accession>A0A915E5D9</accession>
<dbReference type="GO" id="GO:0000422">
    <property type="term" value="P:autophagy of mitochondrion"/>
    <property type="evidence" value="ECO:0007669"/>
    <property type="project" value="TreeGrafter"/>
</dbReference>
<evidence type="ECO:0000259" key="6">
    <source>
        <dbReference type="Pfam" id="PF20638"/>
    </source>
</evidence>
<name>A0A915E5D9_9BILA</name>
<dbReference type="InterPro" id="IPR048939">
    <property type="entry name" value="ATG5_UblA"/>
</dbReference>
<keyword evidence="3" id="KW-0832">Ubl conjugation</keyword>
<dbReference type="Pfam" id="PF20638">
    <property type="entry name" value="ATG5_UblA"/>
    <property type="match status" value="1"/>
</dbReference>
<evidence type="ECO:0000259" key="5">
    <source>
        <dbReference type="Pfam" id="PF20637"/>
    </source>
</evidence>
<evidence type="ECO:0000256" key="4">
    <source>
        <dbReference type="ARBA" id="ARBA00023006"/>
    </source>
</evidence>
<keyword evidence="4" id="KW-0072">Autophagy</keyword>
<dbReference type="InterPro" id="IPR042526">
    <property type="entry name" value="Atg5_HR"/>
</dbReference>
<evidence type="ECO:0000256" key="3">
    <source>
        <dbReference type="ARBA" id="ARBA00022843"/>
    </source>
</evidence>
<dbReference type="Proteomes" id="UP000887574">
    <property type="component" value="Unplaced"/>
</dbReference>
<dbReference type="WBParaSite" id="jg3021">
    <property type="protein sequence ID" value="jg3021"/>
    <property type="gene ID" value="jg3021"/>
</dbReference>
<dbReference type="GO" id="GO:0019776">
    <property type="term" value="F:Atg8-family ligase activity"/>
    <property type="evidence" value="ECO:0007669"/>
    <property type="project" value="TreeGrafter"/>
</dbReference>
<dbReference type="GO" id="GO:0005776">
    <property type="term" value="C:autophagosome"/>
    <property type="evidence" value="ECO:0007669"/>
    <property type="project" value="TreeGrafter"/>
</dbReference>
<dbReference type="Pfam" id="PF20637">
    <property type="entry name" value="ATG5_HBR"/>
    <property type="match status" value="1"/>
</dbReference>
<dbReference type="GO" id="GO:0044233">
    <property type="term" value="C:mitochondria-associated endoplasmic reticulum membrane contact site"/>
    <property type="evidence" value="ECO:0007669"/>
    <property type="project" value="TreeGrafter"/>
</dbReference>
<dbReference type="InterPro" id="IPR007239">
    <property type="entry name" value="Atg5"/>
</dbReference>
<dbReference type="GO" id="GO:0007033">
    <property type="term" value="P:vacuole organization"/>
    <property type="evidence" value="ECO:0007669"/>
    <property type="project" value="UniProtKB-ARBA"/>
</dbReference>
<keyword evidence="7" id="KW-1185">Reference proteome</keyword>
<dbReference type="GO" id="GO:0006995">
    <property type="term" value="P:cellular response to nitrogen starvation"/>
    <property type="evidence" value="ECO:0007669"/>
    <property type="project" value="TreeGrafter"/>
</dbReference>
<evidence type="ECO:0000313" key="8">
    <source>
        <dbReference type="WBParaSite" id="jg3021"/>
    </source>
</evidence>
<dbReference type="PANTHER" id="PTHR13040">
    <property type="entry name" value="AUTOPHAGY PROTEIN 5"/>
    <property type="match status" value="1"/>
</dbReference>
<dbReference type="PANTHER" id="PTHR13040:SF2">
    <property type="entry name" value="AUTOPHAGY PROTEIN 5"/>
    <property type="match status" value="1"/>
</dbReference>
<dbReference type="GO" id="GO:0034727">
    <property type="term" value="P:piecemeal microautophagy of the nucleus"/>
    <property type="evidence" value="ECO:0007669"/>
    <property type="project" value="TreeGrafter"/>
</dbReference>
<dbReference type="GO" id="GO:0061908">
    <property type="term" value="C:phagophore"/>
    <property type="evidence" value="ECO:0007669"/>
    <property type="project" value="TreeGrafter"/>
</dbReference>
<keyword evidence="2" id="KW-1017">Isopeptide bond</keyword>
<comment type="similarity">
    <text evidence="1">Belongs to the ATG5 family.</text>
</comment>
<dbReference type="Gene3D" id="3.10.20.620">
    <property type="match status" value="1"/>
</dbReference>
<dbReference type="Gene3D" id="1.10.246.190">
    <property type="entry name" value="Autophagy protein Apg5, helix rich domain"/>
    <property type="match status" value="1"/>
</dbReference>
<reference evidence="8" key="1">
    <citation type="submission" date="2022-11" db="UniProtKB">
        <authorList>
            <consortium name="WormBaseParasite"/>
        </authorList>
    </citation>
    <scope>IDENTIFICATION</scope>
</reference>
<evidence type="ECO:0000256" key="1">
    <source>
        <dbReference type="ARBA" id="ARBA00006910"/>
    </source>
</evidence>
<dbReference type="GO" id="GO:0034274">
    <property type="term" value="C:Atg12-Atg5-Atg16 complex"/>
    <property type="evidence" value="ECO:0007669"/>
    <property type="project" value="TreeGrafter"/>
</dbReference>
<organism evidence="7 8">
    <name type="scientific">Ditylenchus dipsaci</name>
    <dbReference type="NCBI Taxonomy" id="166011"/>
    <lineage>
        <taxon>Eukaryota</taxon>
        <taxon>Metazoa</taxon>
        <taxon>Ecdysozoa</taxon>
        <taxon>Nematoda</taxon>
        <taxon>Chromadorea</taxon>
        <taxon>Rhabditida</taxon>
        <taxon>Tylenchina</taxon>
        <taxon>Tylenchomorpha</taxon>
        <taxon>Sphaerularioidea</taxon>
        <taxon>Anguinidae</taxon>
        <taxon>Anguininae</taxon>
        <taxon>Ditylenchus</taxon>
    </lineage>
</organism>
<dbReference type="InterPro" id="IPR042527">
    <property type="entry name" value="Atg5_UblA_dom_sf"/>
</dbReference>
<evidence type="ECO:0000313" key="7">
    <source>
        <dbReference type="Proteomes" id="UP000887574"/>
    </source>
</evidence>
<feature type="domain" description="Autophagy protein ATG5 alpha-helical bundle region" evidence="5">
    <location>
        <begin position="227"/>
        <end position="272"/>
    </location>
</feature>
<evidence type="ECO:0000256" key="2">
    <source>
        <dbReference type="ARBA" id="ARBA00022499"/>
    </source>
</evidence>